<proteinExistence type="predicted"/>
<reference key="2">
    <citation type="submission" date="2011-10" db="EMBL/GenBank/DDBJ databases">
        <title>The genome and transcriptome sequence of Clonorchis sinensis provide insights into the carcinogenic liver fluke.</title>
        <authorList>
            <person name="Wang X."/>
            <person name="Huang Y."/>
            <person name="Chen W."/>
            <person name="Liu H."/>
            <person name="Guo L."/>
            <person name="Chen Y."/>
            <person name="Luo F."/>
            <person name="Zhou W."/>
            <person name="Sun J."/>
            <person name="Mao Q."/>
            <person name="Liang P."/>
            <person name="Zhou C."/>
            <person name="Tian Y."/>
            <person name="Men J."/>
            <person name="Lv X."/>
            <person name="Huang L."/>
            <person name="Zhou J."/>
            <person name="Hu Y."/>
            <person name="Li R."/>
            <person name="Zhang F."/>
            <person name="Lei H."/>
            <person name="Li X."/>
            <person name="Hu X."/>
            <person name="Liang C."/>
            <person name="Xu J."/>
            <person name="Wu Z."/>
            <person name="Yu X."/>
        </authorList>
    </citation>
    <scope>NUCLEOTIDE SEQUENCE</scope>
    <source>
        <strain>Henan</strain>
    </source>
</reference>
<name>G7YLP3_CLOSI</name>
<evidence type="ECO:0000256" key="1">
    <source>
        <dbReference type="SAM" id="SignalP"/>
    </source>
</evidence>
<evidence type="ECO:0000313" key="2">
    <source>
        <dbReference type="EMBL" id="GAA53874.1"/>
    </source>
</evidence>
<organism evidence="2 3">
    <name type="scientific">Clonorchis sinensis</name>
    <name type="common">Chinese liver fluke</name>
    <dbReference type="NCBI Taxonomy" id="79923"/>
    <lineage>
        <taxon>Eukaryota</taxon>
        <taxon>Metazoa</taxon>
        <taxon>Spiralia</taxon>
        <taxon>Lophotrochozoa</taxon>
        <taxon>Platyhelminthes</taxon>
        <taxon>Trematoda</taxon>
        <taxon>Digenea</taxon>
        <taxon>Opisthorchiida</taxon>
        <taxon>Opisthorchiata</taxon>
        <taxon>Opisthorchiidae</taxon>
        <taxon>Clonorchis</taxon>
    </lineage>
</organism>
<keyword evidence="3" id="KW-1185">Reference proteome</keyword>
<sequence>MLKIRQTPITGYPQFALLFGRHLLCLLFAFDQTLPTPNRASGVSASKVVFGSSFKSITLKDERGQCRVTLEVAVNAFGRAKMKLAKGSQDVGAYIARKFREYVPKSGLVFSAETPLTVENCPKISSVFGFDRKKYHNGELTIFHLSASTEFQQPVFGTVMILRATLAGAEVQSDGESGKSPYYEKRLKTACTPDFLQDEDSIPIENCLDGYSFNSKRFEAKILLREPHPAVYVRRCTMMTKPEHTGLNLSSARSELAVKNGFFDANDVGSSKLPWSLVDIAARRIQVSRDTNLSASVEFAPYERMSVHPQHEIREQRQKQTPVATIFDTSQYMNNSNALLYLPDELKSLFCKLYLIYTNVRVAHLTGNEDKLSRKRRYLSENSDAFWMRHWQPTFGQYWVMIGCWFQNFDQSEFGLMSGRFLGEYEVRTIHFEMHSECRKILAALDVTERLRLLDYTQFVASPALRTDDSIRHALVLRATSTRHVAPTFSDTGNRRAHGHQSEDELVSFQVLRPTASIHNSGEAYDLSSLEKASVLIDTPVSGVHRHLPVHGGPLLDMVVRINDPLLPGHNAHALKMAISSALLVNAVCFASSRIQSLALPVSLST</sequence>
<feature type="chain" id="PRO_5003506444" evidence="1">
    <location>
        <begin position="36"/>
        <end position="606"/>
    </location>
</feature>
<dbReference type="Proteomes" id="UP000008909">
    <property type="component" value="Unassembled WGS sequence"/>
</dbReference>
<protein>
    <submittedName>
        <fullName evidence="2">Uncharacterized protein</fullName>
    </submittedName>
</protein>
<dbReference type="AlphaFoldDB" id="G7YLP3"/>
<feature type="signal peptide" evidence="1">
    <location>
        <begin position="1"/>
        <end position="35"/>
    </location>
</feature>
<gene>
    <name evidence="2" type="ORF">CLF_111479</name>
</gene>
<accession>G7YLP3</accession>
<evidence type="ECO:0000313" key="3">
    <source>
        <dbReference type="Proteomes" id="UP000008909"/>
    </source>
</evidence>
<dbReference type="EMBL" id="DF143625">
    <property type="protein sequence ID" value="GAA53874.1"/>
    <property type="molecule type" value="Genomic_DNA"/>
</dbReference>
<keyword evidence="1" id="KW-0732">Signal</keyword>
<reference evidence="2" key="1">
    <citation type="journal article" date="2011" name="Genome Biol.">
        <title>The draft genome of the carcinogenic human liver fluke Clonorchis sinensis.</title>
        <authorList>
            <person name="Wang X."/>
            <person name="Chen W."/>
            <person name="Huang Y."/>
            <person name="Sun J."/>
            <person name="Men J."/>
            <person name="Liu H."/>
            <person name="Luo F."/>
            <person name="Guo L."/>
            <person name="Lv X."/>
            <person name="Deng C."/>
            <person name="Zhou C."/>
            <person name="Fan Y."/>
            <person name="Li X."/>
            <person name="Huang L."/>
            <person name="Hu Y."/>
            <person name="Liang C."/>
            <person name="Hu X."/>
            <person name="Xu J."/>
            <person name="Yu X."/>
        </authorList>
    </citation>
    <scope>NUCLEOTIDE SEQUENCE [LARGE SCALE GENOMIC DNA]</scope>
    <source>
        <strain evidence="2">Henan</strain>
    </source>
</reference>